<accession>A0ABD1X8Z9</accession>
<reference evidence="3" key="2">
    <citation type="submission" date="2024-07" db="EMBL/GenBank/DDBJ databases">
        <title>Two chromosome-level genome assemblies of Korean endemic species Abeliophyllum distichum and Forsythia ovata (Oleaceae).</title>
        <authorList>
            <person name="Mun J.H."/>
        </authorList>
    </citation>
    <scope>NUCLEOTIDE SEQUENCE</scope>
    <source>
        <strain evidence="3">KNKB202402200001</strain>
        <tissue evidence="3">Leaf</tissue>
    </source>
</reference>
<evidence type="ECO:0000256" key="1">
    <source>
        <dbReference type="SAM" id="MobiDB-lite"/>
    </source>
</evidence>
<dbReference type="EMBL" id="JBFOLJ010000001">
    <property type="protein sequence ID" value="KAL2558445.1"/>
    <property type="molecule type" value="Genomic_DNA"/>
</dbReference>
<dbReference type="Proteomes" id="UP001604277">
    <property type="component" value="Unassembled WGS sequence"/>
</dbReference>
<evidence type="ECO:0000313" key="4">
    <source>
        <dbReference type="Proteomes" id="UP001604277"/>
    </source>
</evidence>
<proteinExistence type="predicted"/>
<dbReference type="PANTHER" id="PTHR34536">
    <property type="entry name" value="DENTIN SIALOPHOSPHOPROTEIN-LIKE PROTEIN"/>
    <property type="match status" value="1"/>
</dbReference>
<keyword evidence="4" id="KW-1185">Reference proteome</keyword>
<feature type="compositionally biased region" description="Polar residues" evidence="1">
    <location>
        <begin position="121"/>
        <end position="132"/>
    </location>
</feature>
<comment type="caution">
    <text evidence="3">The sequence shown here is derived from an EMBL/GenBank/DDBJ whole genome shotgun (WGS) entry which is preliminary data.</text>
</comment>
<name>A0ABD1X8Z9_9LAMI</name>
<organism evidence="3 4">
    <name type="scientific">Forsythia ovata</name>
    <dbReference type="NCBI Taxonomy" id="205694"/>
    <lineage>
        <taxon>Eukaryota</taxon>
        <taxon>Viridiplantae</taxon>
        <taxon>Streptophyta</taxon>
        <taxon>Embryophyta</taxon>
        <taxon>Tracheophyta</taxon>
        <taxon>Spermatophyta</taxon>
        <taxon>Magnoliopsida</taxon>
        <taxon>eudicotyledons</taxon>
        <taxon>Gunneridae</taxon>
        <taxon>Pentapetalae</taxon>
        <taxon>asterids</taxon>
        <taxon>lamiids</taxon>
        <taxon>Lamiales</taxon>
        <taxon>Oleaceae</taxon>
        <taxon>Forsythieae</taxon>
        <taxon>Forsythia</taxon>
    </lineage>
</organism>
<sequence>MEAYMGTQLHELYEENEGATSASAKGKEKACCVRLMCNTVTKGRCSKKPVTRSLNSVAKVGNRSPKRVGNFSGSDFENFGEPRFGQRSSGKEEHVPIKKRRHLLQSPSPNPRAVSMRSHDSSSPQTCTSSPISEDLSHFQINIIPRVMGP</sequence>
<dbReference type="PANTHER" id="PTHR34536:SF6">
    <property type="entry name" value="DENTIN SIALOPHOSPHOPROTEIN-LIKE PROTEIN"/>
    <property type="match status" value="1"/>
</dbReference>
<evidence type="ECO:0000313" key="2">
    <source>
        <dbReference type="EMBL" id="KAL2558445.1"/>
    </source>
</evidence>
<protein>
    <submittedName>
        <fullName evidence="3">Uncharacterized protein</fullName>
    </submittedName>
</protein>
<feature type="region of interest" description="Disordered" evidence="1">
    <location>
        <begin position="57"/>
        <end position="132"/>
    </location>
</feature>
<dbReference type="AlphaFoldDB" id="A0ABD1X8Z9"/>
<dbReference type="EMBL" id="JBFOLJ010000001">
    <property type="protein sequence ID" value="KAL2558447.1"/>
    <property type="molecule type" value="Genomic_DNA"/>
</dbReference>
<reference evidence="4" key="1">
    <citation type="submission" date="2024-07" db="EMBL/GenBank/DDBJ databases">
        <title>Two chromosome-level genome assemblies of Korean endemic species Abeliophyllum distichum and Forsythia ovata (Oleaceae).</title>
        <authorList>
            <person name="Jang H."/>
        </authorList>
    </citation>
    <scope>NUCLEOTIDE SEQUENCE [LARGE SCALE GENOMIC DNA]</scope>
</reference>
<gene>
    <name evidence="2" type="ORF">Fot_03184</name>
    <name evidence="3" type="ORF">Fot_03186</name>
</gene>
<evidence type="ECO:0000313" key="3">
    <source>
        <dbReference type="EMBL" id="KAL2558447.1"/>
    </source>
</evidence>